<evidence type="ECO:0000256" key="7">
    <source>
        <dbReference type="ARBA" id="ARBA00034651"/>
    </source>
</evidence>
<organism evidence="11 12">
    <name type="scientific">Pelobates cultripes</name>
    <name type="common">Western spadefoot toad</name>
    <dbReference type="NCBI Taxonomy" id="61616"/>
    <lineage>
        <taxon>Eukaryota</taxon>
        <taxon>Metazoa</taxon>
        <taxon>Chordata</taxon>
        <taxon>Craniata</taxon>
        <taxon>Vertebrata</taxon>
        <taxon>Euteleostomi</taxon>
        <taxon>Amphibia</taxon>
        <taxon>Batrachia</taxon>
        <taxon>Anura</taxon>
        <taxon>Pelobatoidea</taxon>
        <taxon>Pelobatidae</taxon>
        <taxon>Pelobates</taxon>
    </lineage>
</organism>
<protein>
    <submittedName>
        <fullName evidence="11">Aquaporin-9 isoform X1</fullName>
    </submittedName>
</protein>
<dbReference type="PRINTS" id="PR02022">
    <property type="entry name" value="AQUAPORIN10M"/>
</dbReference>
<proteinExistence type="inferred from homology"/>
<accession>A0AAD1RLL3</accession>
<evidence type="ECO:0000256" key="10">
    <source>
        <dbReference type="SAM" id="Phobius"/>
    </source>
</evidence>
<reference evidence="11" key="1">
    <citation type="submission" date="2022-03" db="EMBL/GenBank/DDBJ databases">
        <authorList>
            <person name="Alioto T."/>
            <person name="Alioto T."/>
            <person name="Gomez Garrido J."/>
        </authorList>
    </citation>
    <scope>NUCLEOTIDE SEQUENCE</scope>
</reference>
<evidence type="ECO:0000256" key="6">
    <source>
        <dbReference type="ARBA" id="ARBA00023136"/>
    </source>
</evidence>
<name>A0AAD1RLL3_PELCU</name>
<dbReference type="InterPro" id="IPR000425">
    <property type="entry name" value="MIP"/>
</dbReference>
<evidence type="ECO:0000256" key="5">
    <source>
        <dbReference type="ARBA" id="ARBA00022989"/>
    </source>
</evidence>
<evidence type="ECO:0000256" key="2">
    <source>
        <dbReference type="ARBA" id="ARBA00006175"/>
    </source>
</evidence>
<evidence type="ECO:0000313" key="11">
    <source>
        <dbReference type="EMBL" id="CAH2273831.1"/>
    </source>
</evidence>
<evidence type="ECO:0000256" key="8">
    <source>
        <dbReference type="ARBA" id="ARBA00049405"/>
    </source>
</evidence>
<dbReference type="InterPro" id="IPR050363">
    <property type="entry name" value="MIP/Aquaporin"/>
</dbReference>
<evidence type="ECO:0000256" key="4">
    <source>
        <dbReference type="ARBA" id="ARBA00022692"/>
    </source>
</evidence>
<keyword evidence="4 9" id="KW-0812">Transmembrane</keyword>
<evidence type="ECO:0000256" key="9">
    <source>
        <dbReference type="RuleBase" id="RU000477"/>
    </source>
</evidence>
<dbReference type="SUPFAM" id="SSF81338">
    <property type="entry name" value="Aquaporin-like"/>
    <property type="match status" value="1"/>
</dbReference>
<dbReference type="AlphaFoldDB" id="A0AAD1RLL3"/>
<keyword evidence="12" id="KW-1185">Reference proteome</keyword>
<comment type="subcellular location">
    <subcellularLocation>
        <location evidence="1">Membrane</location>
        <topology evidence="1">Multi-pass membrane protein</topology>
    </subcellularLocation>
</comment>
<dbReference type="Gene3D" id="1.20.1080.10">
    <property type="entry name" value="Glycerol uptake facilitator protein"/>
    <property type="match status" value="1"/>
</dbReference>
<feature type="transmembrane region" description="Helical" evidence="10">
    <location>
        <begin position="156"/>
        <end position="179"/>
    </location>
</feature>
<keyword evidence="5 10" id="KW-1133">Transmembrane helix</keyword>
<sequence>MCLTGRLHWAKFPFYVSAQFLGAITGSAVVFGIYHDDGYALKAYTGGVLTVNGPNATAHIFATYPSPYLSTMNGLADQVISTAILLIVVFAIFDNKNIGTPKGLEPVAVGLLILLLGFSLSLNSGCAMNPARDLGPRIFTALAGWGVDVFTAGNNWWWVPVIGPMIGGPLGAFIYILCIEAHHKTDEDKLQLHLEPDNCEKHELTNMA</sequence>
<dbReference type="GO" id="GO:0015204">
    <property type="term" value="F:urea transmembrane transporter activity"/>
    <property type="evidence" value="ECO:0007669"/>
    <property type="project" value="TreeGrafter"/>
</dbReference>
<feature type="transmembrane region" description="Helical" evidence="10">
    <location>
        <begin position="75"/>
        <end position="93"/>
    </location>
</feature>
<dbReference type="InterPro" id="IPR026252">
    <property type="entry name" value="Aquaporin_10"/>
</dbReference>
<dbReference type="Proteomes" id="UP001295444">
    <property type="component" value="Chromosome 03"/>
</dbReference>
<gene>
    <name evidence="11" type="ORF">PECUL_23A039062</name>
</gene>
<dbReference type="PANTHER" id="PTHR43829:SF6">
    <property type="entry name" value="AQUAPORIN-9"/>
    <property type="match status" value="1"/>
</dbReference>
<comment type="catalytic activity">
    <reaction evidence="7">
        <text>H2O(in) = H2O(out)</text>
        <dbReference type="Rhea" id="RHEA:29667"/>
        <dbReference type="ChEBI" id="CHEBI:15377"/>
    </reaction>
</comment>
<dbReference type="PANTHER" id="PTHR43829">
    <property type="entry name" value="AQUAPORIN OR AQUAGLYCEROPORIN RELATED"/>
    <property type="match status" value="1"/>
</dbReference>
<comment type="catalytic activity">
    <reaction evidence="8">
        <text>glycerol(in) = glycerol(out)</text>
        <dbReference type="Rhea" id="RHEA:29675"/>
        <dbReference type="ChEBI" id="CHEBI:17754"/>
    </reaction>
</comment>
<dbReference type="InterPro" id="IPR023271">
    <property type="entry name" value="Aquaporin-like"/>
</dbReference>
<dbReference type="GO" id="GO:0016323">
    <property type="term" value="C:basolateral plasma membrane"/>
    <property type="evidence" value="ECO:0007669"/>
    <property type="project" value="TreeGrafter"/>
</dbReference>
<dbReference type="Pfam" id="PF00230">
    <property type="entry name" value="MIP"/>
    <property type="match status" value="1"/>
</dbReference>
<evidence type="ECO:0000256" key="1">
    <source>
        <dbReference type="ARBA" id="ARBA00004141"/>
    </source>
</evidence>
<evidence type="ECO:0000256" key="3">
    <source>
        <dbReference type="ARBA" id="ARBA00022448"/>
    </source>
</evidence>
<comment type="similarity">
    <text evidence="2 9">Belongs to the MIP/aquaporin (TC 1.A.8) family.</text>
</comment>
<dbReference type="PRINTS" id="PR00783">
    <property type="entry name" value="MINTRINSICP"/>
</dbReference>
<dbReference type="GO" id="GO:0015254">
    <property type="term" value="F:glycerol channel activity"/>
    <property type="evidence" value="ECO:0007669"/>
    <property type="project" value="TreeGrafter"/>
</dbReference>
<feature type="transmembrane region" description="Helical" evidence="10">
    <location>
        <begin position="12"/>
        <end position="34"/>
    </location>
</feature>
<evidence type="ECO:0000313" key="12">
    <source>
        <dbReference type="Proteomes" id="UP001295444"/>
    </source>
</evidence>
<dbReference type="EMBL" id="OW240914">
    <property type="protein sequence ID" value="CAH2273831.1"/>
    <property type="molecule type" value="Genomic_DNA"/>
</dbReference>
<keyword evidence="6 10" id="KW-0472">Membrane</keyword>
<keyword evidence="3 9" id="KW-0813">Transport</keyword>
<dbReference type="GO" id="GO:0015250">
    <property type="term" value="F:water channel activity"/>
    <property type="evidence" value="ECO:0007669"/>
    <property type="project" value="TreeGrafter"/>
</dbReference>
<feature type="transmembrane region" description="Helical" evidence="10">
    <location>
        <begin position="105"/>
        <end position="122"/>
    </location>
</feature>